<dbReference type="Proteomes" id="UP000276215">
    <property type="component" value="Unassembled WGS sequence"/>
</dbReference>
<evidence type="ECO:0000313" key="2">
    <source>
        <dbReference type="Proteomes" id="UP000276215"/>
    </source>
</evidence>
<feature type="non-terminal residue" evidence="1">
    <location>
        <position position="1"/>
    </location>
</feature>
<dbReference type="EMBL" id="ML120547">
    <property type="protein sequence ID" value="RPA89991.1"/>
    <property type="molecule type" value="Genomic_DNA"/>
</dbReference>
<protein>
    <submittedName>
        <fullName evidence="1">Uncharacterized protein</fullName>
    </submittedName>
</protein>
<name>A0A3N4J0C1_9PEZI</name>
<dbReference type="SUPFAM" id="SSF48403">
    <property type="entry name" value="Ankyrin repeat"/>
    <property type="match status" value="1"/>
</dbReference>
<organism evidence="1 2">
    <name type="scientific">Choiromyces venosus 120613-1</name>
    <dbReference type="NCBI Taxonomy" id="1336337"/>
    <lineage>
        <taxon>Eukaryota</taxon>
        <taxon>Fungi</taxon>
        <taxon>Dikarya</taxon>
        <taxon>Ascomycota</taxon>
        <taxon>Pezizomycotina</taxon>
        <taxon>Pezizomycetes</taxon>
        <taxon>Pezizales</taxon>
        <taxon>Tuberaceae</taxon>
        <taxon>Choiromyces</taxon>
    </lineage>
</organism>
<accession>A0A3N4J0C1</accession>
<dbReference type="InterPro" id="IPR036770">
    <property type="entry name" value="Ankyrin_rpt-contain_sf"/>
</dbReference>
<evidence type="ECO:0000313" key="1">
    <source>
        <dbReference type="EMBL" id="RPA89991.1"/>
    </source>
</evidence>
<dbReference type="InterPro" id="IPR002110">
    <property type="entry name" value="Ankyrin_rpt"/>
</dbReference>
<dbReference type="OrthoDB" id="10254927at2759"/>
<dbReference type="Gene3D" id="1.25.40.20">
    <property type="entry name" value="Ankyrin repeat-containing domain"/>
    <property type="match status" value="1"/>
</dbReference>
<dbReference type="STRING" id="1336337.A0A3N4J0C1"/>
<gene>
    <name evidence="1" type="ORF">L873DRAFT_1719829</name>
</gene>
<sequence length="135" mass="15010">EDVDLNMPDTEHGLKPLCWAAQNGHEAVVKILLVLEDVRTNTPDDLNQTPLSWALSGGHNQIVMMLQERISCRSNPVHDGGHVVTTQPTVHVQQYAARMLHGGDHLDPNITDLEGPNVNLSTNPKKHKWILGYNE</sequence>
<proteinExistence type="predicted"/>
<keyword evidence="2" id="KW-1185">Reference proteome</keyword>
<reference evidence="1 2" key="1">
    <citation type="journal article" date="2018" name="Nat. Ecol. Evol.">
        <title>Pezizomycetes genomes reveal the molecular basis of ectomycorrhizal truffle lifestyle.</title>
        <authorList>
            <person name="Murat C."/>
            <person name="Payen T."/>
            <person name="Noel B."/>
            <person name="Kuo A."/>
            <person name="Morin E."/>
            <person name="Chen J."/>
            <person name="Kohler A."/>
            <person name="Krizsan K."/>
            <person name="Balestrini R."/>
            <person name="Da Silva C."/>
            <person name="Montanini B."/>
            <person name="Hainaut M."/>
            <person name="Levati E."/>
            <person name="Barry K.W."/>
            <person name="Belfiori B."/>
            <person name="Cichocki N."/>
            <person name="Clum A."/>
            <person name="Dockter R.B."/>
            <person name="Fauchery L."/>
            <person name="Guy J."/>
            <person name="Iotti M."/>
            <person name="Le Tacon F."/>
            <person name="Lindquist E.A."/>
            <person name="Lipzen A."/>
            <person name="Malagnac F."/>
            <person name="Mello A."/>
            <person name="Molinier V."/>
            <person name="Miyauchi S."/>
            <person name="Poulain J."/>
            <person name="Riccioni C."/>
            <person name="Rubini A."/>
            <person name="Sitrit Y."/>
            <person name="Splivallo R."/>
            <person name="Traeger S."/>
            <person name="Wang M."/>
            <person name="Zifcakova L."/>
            <person name="Wipf D."/>
            <person name="Zambonelli A."/>
            <person name="Paolocci F."/>
            <person name="Nowrousian M."/>
            <person name="Ottonello S."/>
            <person name="Baldrian P."/>
            <person name="Spatafora J.W."/>
            <person name="Henrissat B."/>
            <person name="Nagy L.G."/>
            <person name="Aury J.M."/>
            <person name="Wincker P."/>
            <person name="Grigoriev I.V."/>
            <person name="Bonfante P."/>
            <person name="Martin F.M."/>
        </authorList>
    </citation>
    <scope>NUCLEOTIDE SEQUENCE [LARGE SCALE GENOMIC DNA]</scope>
    <source>
        <strain evidence="1 2">120613-1</strain>
    </source>
</reference>
<dbReference type="AlphaFoldDB" id="A0A3N4J0C1"/>
<dbReference type="Pfam" id="PF12796">
    <property type="entry name" value="Ank_2"/>
    <property type="match status" value="1"/>
</dbReference>